<gene>
    <name evidence="1" type="ORF">AN619_14800</name>
</gene>
<organism evidence="1 2">
    <name type="scientific">Thermotalea metallivorans</name>
    <dbReference type="NCBI Taxonomy" id="520762"/>
    <lineage>
        <taxon>Bacteria</taxon>
        <taxon>Bacillati</taxon>
        <taxon>Bacillota</taxon>
        <taxon>Clostridia</taxon>
        <taxon>Peptostreptococcales</taxon>
        <taxon>Thermotaleaceae</taxon>
        <taxon>Thermotalea</taxon>
    </lineage>
</organism>
<proteinExistence type="predicted"/>
<evidence type="ECO:0008006" key="3">
    <source>
        <dbReference type="Google" id="ProtNLM"/>
    </source>
</evidence>
<accession>A0A140L5A1</accession>
<reference evidence="1 2" key="1">
    <citation type="submission" date="2015-12" db="EMBL/GenBank/DDBJ databases">
        <title>Draft genome sequence of the thermoanaerobe Thermotalea metallivorans, an isolate from the runoff channel of the Great Artesian Basin, Australia.</title>
        <authorList>
            <person name="Patel B.K."/>
        </authorList>
    </citation>
    <scope>NUCLEOTIDE SEQUENCE [LARGE SCALE GENOMIC DNA]</scope>
    <source>
        <strain evidence="1 2">B2-1</strain>
    </source>
</reference>
<dbReference type="OrthoDB" id="1948189at2"/>
<comment type="caution">
    <text evidence="1">The sequence shown here is derived from an EMBL/GenBank/DDBJ whole genome shotgun (WGS) entry which is preliminary data.</text>
</comment>
<evidence type="ECO:0000313" key="1">
    <source>
        <dbReference type="EMBL" id="KXG75726.1"/>
    </source>
</evidence>
<evidence type="ECO:0000313" key="2">
    <source>
        <dbReference type="Proteomes" id="UP000070456"/>
    </source>
</evidence>
<dbReference type="Proteomes" id="UP000070456">
    <property type="component" value="Unassembled WGS sequence"/>
</dbReference>
<name>A0A140L5A1_9FIRM</name>
<dbReference type="EMBL" id="LOEE01000031">
    <property type="protein sequence ID" value="KXG75726.1"/>
    <property type="molecule type" value="Genomic_DNA"/>
</dbReference>
<dbReference type="STRING" id="520762.AN619_14800"/>
<keyword evidence="2" id="KW-1185">Reference proteome</keyword>
<sequence>MRMDYLNNLLKRAQTRGMEIKQPSTGTLEIMALKEGQVIKARIASMLHDIMMLELENGKLMEAKYTDMASGNLVEGQKYQFVVKTANDKQIVIQPVLEDVPAFSDEAQDIARFLEKMGMTPDQEKIELVKQLIKYEIPVNERMLYEMNKLKHIFEKLKDLLENNMVKIHEELAEKNIEEVFKGLLKDGLPISVRADEKHPDHEHPMKNFIADEEGIYFSKEQEQDLVSARNGKVAGQESTIRCNLNEMNYEKLAFLWKHGLKMNIKHVSSFNDIVFRKFPIAKQLESIMEFLAGDENTAELAEKFEQTTHRLKDGLPHHKRDLQEILKELYAKAEMIKYKLESLDMHKHGDVIKQLENLKNGIDFIGKLNQWQTFLQIPIAIGNDQKNLEIFIGRNSKKSKKINPHDVKIFVSLDTKNMDVVQVLAEIQEKTITCNFRVANEQIKRIIKGYQEKLAEKLKNHGFVHIYFKYAVSQEKLNLLDVEGIDADKKRNFIDLKV</sequence>
<protein>
    <recommendedName>
        <fullName evidence="3">Flagellar hook-length control protein-like C-terminal domain-containing protein</fullName>
    </recommendedName>
</protein>
<dbReference type="AlphaFoldDB" id="A0A140L5A1"/>
<dbReference type="RefSeq" id="WP_068556083.1">
    <property type="nucleotide sequence ID" value="NZ_LOEE01000031.1"/>
</dbReference>